<evidence type="ECO:0000313" key="2">
    <source>
        <dbReference type="EMBL" id="KAJ3577709.1"/>
    </source>
</evidence>
<sequence>MTTSYTVATTTAQDPGAGISLQNVAQIGGQGIALAIAGQIFQSLSVKNLSDTLAGRGFSDSEIRGAIAGAQSMLFMQLTGELRDQAIRAITHAMQKTMILVPIAGGIMILAGLGMKRERIVV</sequence>
<proteinExistence type="predicted"/>
<dbReference type="VEuPathDB" id="FungiDB:F4678DRAFT_465806"/>
<keyword evidence="1" id="KW-1133">Transmembrane helix</keyword>
<keyword evidence="1" id="KW-0812">Transmembrane</keyword>
<keyword evidence="1" id="KW-0472">Membrane</keyword>
<reference evidence="2" key="1">
    <citation type="submission" date="2022-07" db="EMBL/GenBank/DDBJ databases">
        <title>Genome Sequence of Xylaria arbuscula.</title>
        <authorList>
            <person name="Buettner E."/>
        </authorList>
    </citation>
    <scope>NUCLEOTIDE SEQUENCE</scope>
    <source>
        <strain evidence="2">VT107</strain>
    </source>
</reference>
<dbReference type="AlphaFoldDB" id="A0A9W8NJ10"/>
<name>A0A9W8NJ10_9PEZI</name>
<dbReference type="EMBL" id="JANPWZ010000323">
    <property type="protein sequence ID" value="KAJ3577709.1"/>
    <property type="molecule type" value="Genomic_DNA"/>
</dbReference>
<evidence type="ECO:0000313" key="3">
    <source>
        <dbReference type="Proteomes" id="UP001148614"/>
    </source>
</evidence>
<feature type="transmembrane region" description="Helical" evidence="1">
    <location>
        <begin position="97"/>
        <end position="115"/>
    </location>
</feature>
<protein>
    <submittedName>
        <fullName evidence="2">Uncharacterized protein</fullName>
    </submittedName>
</protein>
<dbReference type="Proteomes" id="UP001148614">
    <property type="component" value="Unassembled WGS sequence"/>
</dbReference>
<comment type="caution">
    <text evidence="2">The sequence shown here is derived from an EMBL/GenBank/DDBJ whole genome shotgun (WGS) entry which is preliminary data.</text>
</comment>
<gene>
    <name evidence="2" type="ORF">NPX13_g2858</name>
</gene>
<organism evidence="2 3">
    <name type="scientific">Xylaria arbuscula</name>
    <dbReference type="NCBI Taxonomy" id="114810"/>
    <lineage>
        <taxon>Eukaryota</taxon>
        <taxon>Fungi</taxon>
        <taxon>Dikarya</taxon>
        <taxon>Ascomycota</taxon>
        <taxon>Pezizomycotina</taxon>
        <taxon>Sordariomycetes</taxon>
        <taxon>Xylariomycetidae</taxon>
        <taxon>Xylariales</taxon>
        <taxon>Xylariaceae</taxon>
        <taxon>Xylaria</taxon>
    </lineage>
</organism>
<accession>A0A9W8NJ10</accession>
<keyword evidence="3" id="KW-1185">Reference proteome</keyword>
<evidence type="ECO:0000256" key="1">
    <source>
        <dbReference type="SAM" id="Phobius"/>
    </source>
</evidence>